<sequence>MAITLLITDKNLTVQGDPLTGWTNLDATLNFNAPAAGSVTLPAYPYVMSQLVPGNRLVVIRDGAIWTAGPMEEPTNYRWSLDDPGVGEVDVSFSDDLATIAGQITWPEPALTWAGQHGATWRQFTATNAETIIRTIINENAGPGAIAARRIPNLVLDTVAGAGTNTAVKTRFEPVLDVCRAAAATGGGIGFRTRQDGTQIKFGCYTPADKSATARFSTGLGNLRAISYKQTAPTVTHALVAGTETEGSTVRTYLEVADATAASNWWRVEKYVDGGAADNSAGELTAAGTNEIAEGAAPVELAVVTVDTPDLMAGRDYKLGDKVAVALPHGLQLTDVVRSIRLQATPHDGEQVSSVIGSQDATTDPRIVRLVRSLNRRLGRLETR</sequence>
<protein>
    <submittedName>
        <fullName evidence="2">Siphovirus ReqiPepy6 Gp37-like family protein</fullName>
    </submittedName>
</protein>
<reference evidence="3" key="1">
    <citation type="submission" date="2023-07" db="EMBL/GenBank/DDBJ databases">
        <title>Draft genome sequence of the endophytic actinobacterium Streptomyces justiciae WPN32, a potential antibiotic producer.</title>
        <authorList>
            <person name="Yasawong M."/>
            <person name="Pana W."/>
            <person name="Ganta P."/>
            <person name="Santapan N."/>
            <person name="Songngamsuk T."/>
            <person name="Phatcharaharikarn M."/>
            <person name="Kerdtoob S."/>
            <person name="Nantapong N."/>
        </authorList>
    </citation>
    <scope>NUCLEOTIDE SEQUENCE [LARGE SCALE GENOMIC DNA]</scope>
    <source>
        <strain evidence="3">WPN32</strain>
    </source>
</reference>
<feature type="domain" description="Gp28/Gp37-like" evidence="1">
    <location>
        <begin position="6"/>
        <end position="357"/>
    </location>
</feature>
<name>A0ABU3M6N4_9ACTN</name>
<gene>
    <name evidence="2" type="ORF">RQC66_41340</name>
</gene>
<dbReference type="InterPro" id="IPR029432">
    <property type="entry name" value="Gp28/Gp37-like_dom"/>
</dbReference>
<accession>A0ABU3M6N4</accession>
<dbReference type="EMBL" id="JAVTLL010000045">
    <property type="protein sequence ID" value="MDT7847186.1"/>
    <property type="molecule type" value="Genomic_DNA"/>
</dbReference>
<proteinExistence type="predicted"/>
<evidence type="ECO:0000313" key="3">
    <source>
        <dbReference type="Proteomes" id="UP001257948"/>
    </source>
</evidence>
<dbReference type="Pfam" id="PF14594">
    <property type="entry name" value="Sipho_Gp37"/>
    <property type="match status" value="1"/>
</dbReference>
<dbReference type="Proteomes" id="UP001257948">
    <property type="component" value="Unassembled WGS sequence"/>
</dbReference>
<organism evidence="2 3">
    <name type="scientific">Streptomyces justiciae</name>
    <dbReference type="NCBI Taxonomy" id="2780140"/>
    <lineage>
        <taxon>Bacteria</taxon>
        <taxon>Bacillati</taxon>
        <taxon>Actinomycetota</taxon>
        <taxon>Actinomycetes</taxon>
        <taxon>Kitasatosporales</taxon>
        <taxon>Streptomycetaceae</taxon>
        <taxon>Streptomyces</taxon>
    </lineage>
</organism>
<evidence type="ECO:0000259" key="1">
    <source>
        <dbReference type="Pfam" id="PF14594"/>
    </source>
</evidence>
<evidence type="ECO:0000313" key="2">
    <source>
        <dbReference type="EMBL" id="MDT7847186.1"/>
    </source>
</evidence>
<keyword evidence="3" id="KW-1185">Reference proteome</keyword>
<dbReference type="RefSeq" id="WP_314207379.1">
    <property type="nucleotide sequence ID" value="NZ_JAVTLL010000045.1"/>
</dbReference>
<comment type="caution">
    <text evidence="2">The sequence shown here is derived from an EMBL/GenBank/DDBJ whole genome shotgun (WGS) entry which is preliminary data.</text>
</comment>